<proteinExistence type="predicted"/>
<evidence type="ECO:0000256" key="4">
    <source>
        <dbReference type="ARBA" id="ARBA00023002"/>
    </source>
</evidence>
<comment type="cofactor">
    <cofactor evidence="1">
        <name>FAD</name>
        <dbReference type="ChEBI" id="CHEBI:57692"/>
    </cofactor>
</comment>
<dbReference type="AlphaFoldDB" id="A0A1I1ZGK8"/>
<dbReference type="EMBL" id="FONV01000001">
    <property type="protein sequence ID" value="SFE30964.1"/>
    <property type="molecule type" value="Genomic_DNA"/>
</dbReference>
<dbReference type="SUPFAM" id="SSF55424">
    <property type="entry name" value="FAD/NAD-linked reductases, dimerisation (C-terminal) domain"/>
    <property type="match status" value="1"/>
</dbReference>
<dbReference type="PRINTS" id="PR00469">
    <property type="entry name" value="PNDRDTASEII"/>
</dbReference>
<dbReference type="SUPFAM" id="SSF51905">
    <property type="entry name" value="FAD/NAD(P)-binding domain"/>
    <property type="match status" value="2"/>
</dbReference>
<dbReference type="InterPro" id="IPR023753">
    <property type="entry name" value="FAD/NAD-binding_dom"/>
</dbReference>
<dbReference type="Pfam" id="PF14759">
    <property type="entry name" value="Reductase_C"/>
    <property type="match status" value="1"/>
</dbReference>
<dbReference type="InterPro" id="IPR050446">
    <property type="entry name" value="FAD-oxidoreductase/Apoptosis"/>
</dbReference>
<keyword evidence="8" id="KW-1185">Reference proteome</keyword>
<dbReference type="PANTHER" id="PTHR43557:SF2">
    <property type="entry name" value="RIESKE DOMAIN-CONTAINING PROTEIN-RELATED"/>
    <property type="match status" value="1"/>
</dbReference>
<dbReference type="PRINTS" id="PR00368">
    <property type="entry name" value="FADPNR"/>
</dbReference>
<dbReference type="InterPro" id="IPR028202">
    <property type="entry name" value="Reductase_C"/>
</dbReference>
<feature type="domain" description="Reductase C-terminal" evidence="6">
    <location>
        <begin position="297"/>
        <end position="360"/>
    </location>
</feature>
<evidence type="ECO:0000256" key="3">
    <source>
        <dbReference type="ARBA" id="ARBA00022827"/>
    </source>
</evidence>
<dbReference type="PANTHER" id="PTHR43557">
    <property type="entry name" value="APOPTOSIS-INDUCING FACTOR 1"/>
    <property type="match status" value="1"/>
</dbReference>
<reference evidence="7 8" key="1">
    <citation type="submission" date="2016-10" db="EMBL/GenBank/DDBJ databases">
        <authorList>
            <person name="de Groot N.N."/>
        </authorList>
    </citation>
    <scope>NUCLEOTIDE SEQUENCE [LARGE SCALE GENOMIC DNA]</scope>
    <source>
        <strain evidence="7 8">DSM 43019</strain>
    </source>
</reference>
<feature type="domain" description="FAD/NAD(P)-binding" evidence="5">
    <location>
        <begin position="8"/>
        <end position="276"/>
    </location>
</feature>
<dbReference type="Pfam" id="PF07992">
    <property type="entry name" value="Pyr_redox_2"/>
    <property type="match status" value="1"/>
</dbReference>
<keyword evidence="4" id="KW-0560">Oxidoreductase</keyword>
<name>A0A1I1ZGK8_9ACTN</name>
<dbReference type="Gene3D" id="3.30.390.30">
    <property type="match status" value="1"/>
</dbReference>
<accession>A0A1I1ZGK8</accession>
<evidence type="ECO:0000259" key="6">
    <source>
        <dbReference type="Pfam" id="PF14759"/>
    </source>
</evidence>
<dbReference type="GO" id="GO:0016651">
    <property type="term" value="F:oxidoreductase activity, acting on NAD(P)H"/>
    <property type="evidence" value="ECO:0007669"/>
    <property type="project" value="TreeGrafter"/>
</dbReference>
<keyword evidence="2" id="KW-0285">Flavoprotein</keyword>
<dbReference type="Gene3D" id="3.50.50.60">
    <property type="entry name" value="FAD/NAD(P)-binding domain"/>
    <property type="match status" value="2"/>
</dbReference>
<dbReference type="Proteomes" id="UP000199645">
    <property type="component" value="Unassembled WGS sequence"/>
</dbReference>
<evidence type="ECO:0000259" key="5">
    <source>
        <dbReference type="Pfam" id="PF07992"/>
    </source>
</evidence>
<protein>
    <submittedName>
        <fullName evidence="7">Reductase C-terminal</fullName>
    </submittedName>
</protein>
<evidence type="ECO:0000313" key="7">
    <source>
        <dbReference type="EMBL" id="SFE30964.1"/>
    </source>
</evidence>
<evidence type="ECO:0000256" key="2">
    <source>
        <dbReference type="ARBA" id="ARBA00022630"/>
    </source>
</evidence>
<gene>
    <name evidence="7" type="ORF">SAMN05421541_10199</name>
</gene>
<dbReference type="InterPro" id="IPR036188">
    <property type="entry name" value="FAD/NAD-bd_sf"/>
</dbReference>
<dbReference type="InterPro" id="IPR016156">
    <property type="entry name" value="FAD/NAD-linked_Rdtase_dimer_sf"/>
</dbReference>
<keyword evidence="3" id="KW-0274">FAD</keyword>
<dbReference type="GO" id="GO:0005737">
    <property type="term" value="C:cytoplasm"/>
    <property type="evidence" value="ECO:0007669"/>
    <property type="project" value="TreeGrafter"/>
</dbReference>
<evidence type="ECO:0000313" key="8">
    <source>
        <dbReference type="Proteomes" id="UP000199645"/>
    </source>
</evidence>
<evidence type="ECO:0000256" key="1">
    <source>
        <dbReference type="ARBA" id="ARBA00001974"/>
    </source>
</evidence>
<dbReference type="STRING" id="35752.SAMN05421541_10199"/>
<organism evidence="7 8">
    <name type="scientific">Actinoplanes philippinensis</name>
    <dbReference type="NCBI Taxonomy" id="35752"/>
    <lineage>
        <taxon>Bacteria</taxon>
        <taxon>Bacillati</taxon>
        <taxon>Actinomycetota</taxon>
        <taxon>Actinomycetes</taxon>
        <taxon>Micromonosporales</taxon>
        <taxon>Micromonosporaceae</taxon>
        <taxon>Actinoplanes</taxon>
    </lineage>
</organism>
<sequence>MAVVCVEKVAIVGASLAGLAAVRALRRQSFAGEIVVVGAEPHRPYDRPPLSKDFLTGAVTTAGLALSPDDEDLGADWRLGVTATGFDPRTRSVRLDTGEVLRADGVVIATGARARPIEHVGVHTLRTLDDAIVLREALRQTGRLVVIGAGFIGAEVASSARKLGWDVTVVESLSTPLSGQLGTEMGEIVSRLHGDHGVRLLTGVPVSGLTGTDRIEAVQLADGARIEADLVVAGIGAIPNVEWLAEAGGLAAVTSVPGVVATGDVTGSQHWTFAVEHPATAVASLLGADPPVARAPYFWSDQYGVMIQFAGHRQPGDTVRIVEGDPEQRRFLAVYERDGQPSAVLGLNQPKLFTRWRRQLRSVPQEA</sequence>